<comment type="caution">
    <text evidence="7">The sequence shown here is derived from an EMBL/GenBank/DDBJ whole genome shotgun (WGS) entry which is preliminary data.</text>
</comment>
<dbReference type="EMBL" id="AAXG02000010">
    <property type="protein sequence ID" value="EDN00750.1"/>
    <property type="molecule type" value="Genomic_DNA"/>
</dbReference>
<feature type="compositionally biased region" description="Gly residues" evidence="5">
    <location>
        <begin position="386"/>
        <end position="401"/>
    </location>
</feature>
<dbReference type="SMART" id="SM01217">
    <property type="entry name" value="Fn3_like"/>
    <property type="match status" value="1"/>
</dbReference>
<dbReference type="InterPro" id="IPR050288">
    <property type="entry name" value="Cellulose_deg_GH3"/>
</dbReference>
<comment type="similarity">
    <text evidence="1">Belongs to the glycosyl hydrolase 3 family.</text>
</comment>
<feature type="domain" description="SLH" evidence="6">
    <location>
        <begin position="471"/>
        <end position="527"/>
    </location>
</feature>
<gene>
    <name evidence="7" type="ORF">BACCAP_01516</name>
</gene>
<dbReference type="GO" id="GO:0016787">
    <property type="term" value="F:hydrolase activity"/>
    <property type="evidence" value="ECO:0007669"/>
    <property type="project" value="UniProtKB-KW"/>
</dbReference>
<evidence type="ECO:0000259" key="6">
    <source>
        <dbReference type="PROSITE" id="PS51272"/>
    </source>
</evidence>
<dbReference type="Gene3D" id="2.60.40.10">
    <property type="entry name" value="Immunoglobulins"/>
    <property type="match status" value="1"/>
</dbReference>
<dbReference type="GO" id="GO:0030246">
    <property type="term" value="F:carbohydrate binding"/>
    <property type="evidence" value="ECO:0007669"/>
    <property type="project" value="InterPro"/>
</dbReference>
<dbReference type="SUPFAM" id="SSF49373">
    <property type="entry name" value="Invasin/intimin cell-adhesion fragments"/>
    <property type="match status" value="1"/>
</dbReference>
<sequence>MTYEFGYGLSYGEVDYRSIEAPATVNADGTFTVTVEVANQGQEPTTEVVELYIAAKDSPYGDAAPEKQLVAFEKVEVPAVGSAFVDLTVDPKDFAVYTADNQDLTVLSGKYTLMVGRSSENILQTKDITVNGEELGALDASGRTDIFASAFAANDVYYREYSRQSTIDSLKADSVTDGYYTVVSKTAGSWVAVANVNLAGLEELTLEVAAKETSGTIEIHLDSPDGQLLATAEVPTTESTTYVLEDSDAGDFTGTTITEQAFTNVTAKLENVADLGNETLYFVFQNPELRLASFSAKTAAVAVTGVKLSQETASLTVGGTLTLTATVEPENATNQNVTWSSDNESAATVDGGKVTAVGTGTANITVTTEDGSKTATCVVTVSSSSSGGGSTGGGTSGGGTTDPGETETPDFTDVPDGTWYAEAVKWAAEEGITMGTSDTTFSPDLACTRSEIVTFLWRAAGSPAASGSMTFTDVPADSFYADAVRWAVEKGITTGTSDTTFGPDVVCTRSQMVTFLWRMAGSPAPAGEALPFTDVADGAFYADAVRWAVEEGITMGTSDTTFSPDVTCTRAQIVTVLNRYLAD</sequence>
<accession>A6NTI7</accession>
<evidence type="ECO:0000256" key="2">
    <source>
        <dbReference type="ARBA" id="ARBA00022729"/>
    </source>
</evidence>
<dbReference type="Pfam" id="PF02368">
    <property type="entry name" value="Big_2"/>
    <property type="match status" value="1"/>
</dbReference>
<dbReference type="Gene3D" id="2.60.120.260">
    <property type="entry name" value="Galactose-binding domain-like"/>
    <property type="match status" value="1"/>
</dbReference>
<organism evidence="7 8">
    <name type="scientific">Pseudoflavonifractor capillosus ATCC 29799</name>
    <dbReference type="NCBI Taxonomy" id="411467"/>
    <lineage>
        <taxon>Bacteria</taxon>
        <taxon>Bacillati</taxon>
        <taxon>Bacillota</taxon>
        <taxon>Clostridia</taxon>
        <taxon>Eubacteriales</taxon>
        <taxon>Oscillospiraceae</taxon>
        <taxon>Pseudoflavonifractor</taxon>
    </lineage>
</organism>
<evidence type="ECO:0000256" key="4">
    <source>
        <dbReference type="ARBA" id="ARBA00022801"/>
    </source>
</evidence>
<evidence type="ECO:0000256" key="5">
    <source>
        <dbReference type="SAM" id="MobiDB-lite"/>
    </source>
</evidence>
<feature type="domain" description="SLH" evidence="6">
    <location>
        <begin position="407"/>
        <end position="470"/>
    </location>
</feature>
<evidence type="ECO:0000256" key="1">
    <source>
        <dbReference type="ARBA" id="ARBA00005336"/>
    </source>
</evidence>
<name>A6NTI7_9FIRM</name>
<proteinExistence type="inferred from homology"/>
<dbReference type="SMART" id="SM00606">
    <property type="entry name" value="CBD_IV"/>
    <property type="match status" value="1"/>
</dbReference>
<dbReference type="eggNOG" id="COG1472">
    <property type="taxonomic scope" value="Bacteria"/>
</dbReference>
<dbReference type="Pfam" id="PF14310">
    <property type="entry name" value="Fn3-like"/>
    <property type="match status" value="1"/>
</dbReference>
<dbReference type="Gene3D" id="2.60.40.1080">
    <property type="match status" value="1"/>
</dbReference>
<evidence type="ECO:0000313" key="8">
    <source>
        <dbReference type="Proteomes" id="UP000003639"/>
    </source>
</evidence>
<dbReference type="eggNOG" id="COG1404">
    <property type="taxonomic scope" value="Bacteria"/>
</dbReference>
<dbReference type="Pfam" id="PF00395">
    <property type="entry name" value="SLH"/>
    <property type="match status" value="3"/>
</dbReference>
<dbReference type="SUPFAM" id="SSF49785">
    <property type="entry name" value="Galactose-binding domain-like"/>
    <property type="match status" value="1"/>
</dbReference>
<dbReference type="PANTHER" id="PTHR42715">
    <property type="entry name" value="BETA-GLUCOSIDASE"/>
    <property type="match status" value="1"/>
</dbReference>
<dbReference type="InterPro" id="IPR001119">
    <property type="entry name" value="SLH_dom"/>
</dbReference>
<dbReference type="SMART" id="SM00635">
    <property type="entry name" value="BID_2"/>
    <property type="match status" value="1"/>
</dbReference>
<dbReference type="STRING" id="411467.BACCAP_01516"/>
<keyword evidence="4" id="KW-0378">Hydrolase</keyword>
<dbReference type="PROSITE" id="PS51272">
    <property type="entry name" value="SLH"/>
    <property type="match status" value="3"/>
</dbReference>
<dbReference type="InterPro" id="IPR005084">
    <property type="entry name" value="CBM6"/>
</dbReference>
<dbReference type="Proteomes" id="UP000003639">
    <property type="component" value="Unassembled WGS sequence"/>
</dbReference>
<dbReference type="InterPro" id="IPR006584">
    <property type="entry name" value="Cellulose-bd_IV"/>
</dbReference>
<dbReference type="InterPro" id="IPR026891">
    <property type="entry name" value="Fn3-like"/>
</dbReference>
<dbReference type="PANTHER" id="PTHR42715:SF10">
    <property type="entry name" value="BETA-GLUCOSIDASE"/>
    <property type="match status" value="1"/>
</dbReference>
<dbReference type="AlphaFoldDB" id="A6NTI7"/>
<dbReference type="InterPro" id="IPR008979">
    <property type="entry name" value="Galactose-bd-like_sf"/>
</dbReference>
<feature type="domain" description="SLH" evidence="6">
    <location>
        <begin position="528"/>
        <end position="583"/>
    </location>
</feature>
<keyword evidence="8" id="KW-1185">Reference proteome</keyword>
<dbReference type="RefSeq" id="WP_006572064.1">
    <property type="nucleotide sequence ID" value="NZ_AAXG02000010.1"/>
</dbReference>
<keyword evidence="2" id="KW-0732">Signal</keyword>
<evidence type="ECO:0000313" key="7">
    <source>
        <dbReference type="EMBL" id="EDN00750.1"/>
    </source>
</evidence>
<keyword evidence="3" id="KW-0677">Repeat</keyword>
<protein>
    <recommendedName>
        <fullName evidence="6">SLH domain-containing protein</fullName>
    </recommendedName>
</protein>
<dbReference type="InterPro" id="IPR008964">
    <property type="entry name" value="Invasin/intimin_cell_adhesion"/>
</dbReference>
<reference evidence="7 8" key="2">
    <citation type="submission" date="2007-06" db="EMBL/GenBank/DDBJ databases">
        <title>Draft genome sequence of Pseudoflavonifractor capillosus ATCC 29799.</title>
        <authorList>
            <person name="Sudarsanam P."/>
            <person name="Ley R."/>
            <person name="Guruge J."/>
            <person name="Turnbaugh P.J."/>
            <person name="Mahowald M."/>
            <person name="Liep D."/>
            <person name="Gordon J."/>
        </authorList>
    </citation>
    <scope>NUCLEOTIDE SEQUENCE [LARGE SCALE GENOMIC DNA]</scope>
    <source>
        <strain evidence="7 8">ATCC 29799</strain>
    </source>
</reference>
<dbReference type="InterPro" id="IPR003343">
    <property type="entry name" value="Big_2"/>
</dbReference>
<dbReference type="OrthoDB" id="1862779at2"/>
<evidence type="ECO:0000256" key="3">
    <source>
        <dbReference type="ARBA" id="ARBA00022737"/>
    </source>
</evidence>
<dbReference type="eggNOG" id="COG5492">
    <property type="taxonomic scope" value="Bacteria"/>
</dbReference>
<reference evidence="7 8" key="1">
    <citation type="submission" date="2007-04" db="EMBL/GenBank/DDBJ databases">
        <authorList>
            <person name="Fulton L."/>
            <person name="Clifton S."/>
            <person name="Fulton B."/>
            <person name="Xu J."/>
            <person name="Minx P."/>
            <person name="Pepin K.H."/>
            <person name="Johnson M."/>
            <person name="Thiruvilangam P."/>
            <person name="Bhonagiri V."/>
            <person name="Nash W.E."/>
            <person name="Mardis E.R."/>
            <person name="Wilson R.K."/>
        </authorList>
    </citation>
    <scope>NUCLEOTIDE SEQUENCE [LARGE SCALE GENOMIC DNA]</scope>
    <source>
        <strain evidence="7 8">ATCC 29799</strain>
    </source>
</reference>
<feature type="region of interest" description="Disordered" evidence="5">
    <location>
        <begin position="381"/>
        <end position="416"/>
    </location>
</feature>
<dbReference type="CDD" id="cd04084">
    <property type="entry name" value="CBM6_xylanase-like"/>
    <property type="match status" value="1"/>
</dbReference>
<dbReference type="Pfam" id="PF03422">
    <property type="entry name" value="CBM_6"/>
    <property type="match status" value="1"/>
</dbReference>
<dbReference type="InterPro" id="IPR013783">
    <property type="entry name" value="Ig-like_fold"/>
</dbReference>